<gene>
    <name evidence="3" type="ORF">EIK76_14680</name>
</gene>
<organism evidence="3 4">
    <name type="scientific">Rheinheimera mesophila</name>
    <dbReference type="NCBI Taxonomy" id="1547515"/>
    <lineage>
        <taxon>Bacteria</taxon>
        <taxon>Pseudomonadati</taxon>
        <taxon>Pseudomonadota</taxon>
        <taxon>Gammaproteobacteria</taxon>
        <taxon>Chromatiales</taxon>
        <taxon>Chromatiaceae</taxon>
        <taxon>Rheinheimera</taxon>
    </lineage>
</organism>
<dbReference type="OrthoDB" id="5758965at2"/>
<name>A0A3P3QEY3_9GAMM</name>
<proteinExistence type="predicted"/>
<dbReference type="AlphaFoldDB" id="A0A3P3QEY3"/>
<protein>
    <submittedName>
        <fullName evidence="3">DUF4397 domain-containing protein</fullName>
    </submittedName>
</protein>
<reference evidence="3 4" key="1">
    <citation type="submission" date="2018-11" db="EMBL/GenBank/DDBJ databases">
        <title>Draft genome analysis of Rheinheimera mesophila isolated from an industrial waste site.</title>
        <authorList>
            <person name="Yu Q."/>
            <person name="Qi Y."/>
            <person name="Zhang H."/>
            <person name="Lu Y."/>
            <person name="Pu J."/>
        </authorList>
    </citation>
    <scope>NUCLEOTIDE SEQUENCE [LARGE SCALE GENOMIC DNA]</scope>
    <source>
        <strain evidence="3 4">IITR13</strain>
    </source>
</reference>
<dbReference type="InterPro" id="IPR025510">
    <property type="entry name" value="DUF4397"/>
</dbReference>
<feature type="domain" description="DUF4397" evidence="2">
    <location>
        <begin position="39"/>
        <end position="151"/>
    </location>
</feature>
<keyword evidence="1" id="KW-0732">Signal</keyword>
<evidence type="ECO:0000256" key="1">
    <source>
        <dbReference type="SAM" id="SignalP"/>
    </source>
</evidence>
<sequence length="443" mass="48589">MNMIQRASRLALPLFSLIALAACGGSSGDKAEEGFNQGYVQFYNGAANSANSSLTVNDVAAGSATFGDASNMLAIDPGTYKYQLKNATSSALIKEADITLNKGDKTLLLMAGDAANPSILTLTHKREEKFDDEFRVFVANLSNSYDKVDLYTAAETDDFSKATLLESVSAKEITNTGKMLKRGKYKLFITTAGSKTPFFEAVAYNFQYTTSYVLVVRDKLGPMQQQVSLDIVGNSTAVEALEHRLAKGQVRIYNSLDNQQGQIAINNLPVADLVQDTLTDYIQLDKNDYSIAVLNENNQLLLNNVLLTINAGQSKSVLLFRDAEQKVGLVSFTEKNLPQVHEHEINVANLVPDFKNLHFYFVRQNETIESAKFHVKALDFKKYATLVLPKDFYSISLVHVADNGTISLLDKTETLQLEAGKNYILAAEPSTAAPSGFKITLVK</sequence>
<dbReference type="PROSITE" id="PS51257">
    <property type="entry name" value="PROKAR_LIPOPROTEIN"/>
    <property type="match status" value="1"/>
</dbReference>
<evidence type="ECO:0000313" key="3">
    <source>
        <dbReference type="EMBL" id="RRJ19681.1"/>
    </source>
</evidence>
<dbReference type="EMBL" id="RRCF01000004">
    <property type="protein sequence ID" value="RRJ19681.1"/>
    <property type="molecule type" value="Genomic_DNA"/>
</dbReference>
<keyword evidence="4" id="KW-1185">Reference proteome</keyword>
<dbReference type="RefSeq" id="WP_052749375.1">
    <property type="nucleotide sequence ID" value="NZ_LAVS01000086.1"/>
</dbReference>
<evidence type="ECO:0000259" key="2">
    <source>
        <dbReference type="Pfam" id="PF14344"/>
    </source>
</evidence>
<dbReference type="Pfam" id="PF14344">
    <property type="entry name" value="DUF4397"/>
    <property type="match status" value="1"/>
</dbReference>
<evidence type="ECO:0000313" key="4">
    <source>
        <dbReference type="Proteomes" id="UP000276260"/>
    </source>
</evidence>
<accession>A0A3P3QEY3</accession>
<dbReference type="Proteomes" id="UP000276260">
    <property type="component" value="Unassembled WGS sequence"/>
</dbReference>
<comment type="caution">
    <text evidence="3">The sequence shown here is derived from an EMBL/GenBank/DDBJ whole genome shotgun (WGS) entry which is preliminary data.</text>
</comment>
<feature type="chain" id="PRO_5018082013" evidence="1">
    <location>
        <begin position="22"/>
        <end position="443"/>
    </location>
</feature>
<feature type="signal peptide" evidence="1">
    <location>
        <begin position="1"/>
        <end position="21"/>
    </location>
</feature>